<proteinExistence type="predicted"/>
<name>A0ABW5JBX9_9BACT</name>
<comment type="caution">
    <text evidence="1">The sequence shown here is derived from an EMBL/GenBank/DDBJ whole genome shotgun (WGS) entry which is preliminary data.</text>
</comment>
<gene>
    <name evidence="1" type="ORF">ACFSR2_20580</name>
</gene>
<dbReference type="RefSeq" id="WP_340240680.1">
    <property type="nucleotide sequence ID" value="NZ_JBBEWC010000024.1"/>
</dbReference>
<accession>A0ABW5JBX9</accession>
<organism evidence="1 2">
    <name type="scientific">Emticicia soli</name>
    <dbReference type="NCBI Taxonomy" id="2027878"/>
    <lineage>
        <taxon>Bacteria</taxon>
        <taxon>Pseudomonadati</taxon>
        <taxon>Bacteroidota</taxon>
        <taxon>Cytophagia</taxon>
        <taxon>Cytophagales</taxon>
        <taxon>Leadbetterellaceae</taxon>
        <taxon>Emticicia</taxon>
    </lineage>
</organism>
<evidence type="ECO:0000313" key="2">
    <source>
        <dbReference type="Proteomes" id="UP001597510"/>
    </source>
</evidence>
<evidence type="ECO:0000313" key="1">
    <source>
        <dbReference type="EMBL" id="MFD2523306.1"/>
    </source>
</evidence>
<dbReference type="EMBL" id="JBHULC010000033">
    <property type="protein sequence ID" value="MFD2523306.1"/>
    <property type="molecule type" value="Genomic_DNA"/>
</dbReference>
<dbReference type="Proteomes" id="UP001597510">
    <property type="component" value="Unassembled WGS sequence"/>
</dbReference>
<keyword evidence="2" id="KW-1185">Reference proteome</keyword>
<sequence length="80" mass="9118">MKTYEEFKKTVYEALENSNIMPEEIIEHDAAITFSIPNDDETPEYLKNLSSILEAEQIRIKSSVSVPSQINSISISVFNH</sequence>
<reference evidence="2" key="1">
    <citation type="journal article" date="2019" name="Int. J. Syst. Evol. Microbiol.">
        <title>The Global Catalogue of Microorganisms (GCM) 10K type strain sequencing project: providing services to taxonomists for standard genome sequencing and annotation.</title>
        <authorList>
            <consortium name="The Broad Institute Genomics Platform"/>
            <consortium name="The Broad Institute Genome Sequencing Center for Infectious Disease"/>
            <person name="Wu L."/>
            <person name="Ma J."/>
        </authorList>
    </citation>
    <scope>NUCLEOTIDE SEQUENCE [LARGE SCALE GENOMIC DNA]</scope>
    <source>
        <strain evidence="2">KCTC 52344</strain>
    </source>
</reference>
<protein>
    <submittedName>
        <fullName evidence="1">Uncharacterized protein</fullName>
    </submittedName>
</protein>